<dbReference type="EMBL" id="CAADFI010000035">
    <property type="protein sequence ID" value="VFJ92883.1"/>
    <property type="molecule type" value="Genomic_DNA"/>
</dbReference>
<proteinExistence type="predicted"/>
<dbReference type="SUPFAM" id="SSF49265">
    <property type="entry name" value="Fibronectin type III"/>
    <property type="match status" value="1"/>
</dbReference>
<evidence type="ECO:0000313" key="3">
    <source>
        <dbReference type="EMBL" id="VFJ92883.1"/>
    </source>
</evidence>
<dbReference type="PROSITE" id="PS50853">
    <property type="entry name" value="FN3"/>
    <property type="match status" value="1"/>
</dbReference>
<name>A0A450UH66_9GAMM</name>
<evidence type="ECO:0000313" key="2">
    <source>
        <dbReference type="EMBL" id="VFJ91870.1"/>
    </source>
</evidence>
<dbReference type="Gene3D" id="2.60.40.10">
    <property type="entry name" value="Immunoglobulins"/>
    <property type="match status" value="1"/>
</dbReference>
<gene>
    <name evidence="2" type="ORF">BECKH772A_GA0070896_1003517</name>
    <name evidence="3" type="ORF">BECKH772B_GA0070898_1003517</name>
    <name evidence="4" type="ORF">BECKH772C_GA0070978_1003417</name>
</gene>
<protein>
    <recommendedName>
        <fullName evidence="1">Fibronectin type-III domain-containing protein</fullName>
    </recommendedName>
</protein>
<evidence type="ECO:0000313" key="4">
    <source>
        <dbReference type="EMBL" id="VFJ99722.1"/>
    </source>
</evidence>
<dbReference type="AlphaFoldDB" id="A0A450UH66"/>
<dbReference type="InterPro" id="IPR003961">
    <property type="entry name" value="FN3_dom"/>
</dbReference>
<sequence length="66" mass="7285">MDGGKVGTYRVKRREPTEDAWTLAETVMAEETTLTNEETSKTFEYRVVAMNKAGQGEVSNTVSAVL</sequence>
<accession>A0A450UH66</accession>
<organism evidence="2">
    <name type="scientific">Candidatus Kentrum eta</name>
    <dbReference type="NCBI Taxonomy" id="2126337"/>
    <lineage>
        <taxon>Bacteria</taxon>
        <taxon>Pseudomonadati</taxon>
        <taxon>Pseudomonadota</taxon>
        <taxon>Gammaproteobacteria</taxon>
        <taxon>Candidatus Kentrum</taxon>
    </lineage>
</organism>
<feature type="domain" description="Fibronectin type-III" evidence="1">
    <location>
        <begin position="1"/>
        <end position="66"/>
    </location>
</feature>
<dbReference type="InterPro" id="IPR036116">
    <property type="entry name" value="FN3_sf"/>
</dbReference>
<dbReference type="InterPro" id="IPR013783">
    <property type="entry name" value="Ig-like_fold"/>
</dbReference>
<evidence type="ECO:0000259" key="1">
    <source>
        <dbReference type="PROSITE" id="PS50853"/>
    </source>
</evidence>
<dbReference type="CDD" id="cd00063">
    <property type="entry name" value="FN3"/>
    <property type="match status" value="1"/>
</dbReference>
<dbReference type="EMBL" id="CAADFG010000035">
    <property type="protein sequence ID" value="VFJ91870.1"/>
    <property type="molecule type" value="Genomic_DNA"/>
</dbReference>
<dbReference type="EMBL" id="CAADFJ010000034">
    <property type="protein sequence ID" value="VFJ99722.1"/>
    <property type="molecule type" value="Genomic_DNA"/>
</dbReference>
<reference evidence="2" key="1">
    <citation type="submission" date="2019-02" db="EMBL/GenBank/DDBJ databases">
        <authorList>
            <person name="Gruber-Vodicka R. H."/>
            <person name="Seah K. B. B."/>
        </authorList>
    </citation>
    <scope>NUCLEOTIDE SEQUENCE</scope>
    <source>
        <strain evidence="4">BECK_SA2B12</strain>
        <strain evidence="2">BECK_SA2B15</strain>
        <strain evidence="3">BECK_SA2B20</strain>
    </source>
</reference>